<dbReference type="EMBL" id="LCPB01000025">
    <property type="protein sequence ID" value="KKU88712.1"/>
    <property type="molecule type" value="Genomic_DNA"/>
</dbReference>
<name>A0A0G1U3S0_9BACT</name>
<protein>
    <submittedName>
        <fullName evidence="1">Uncharacterized protein</fullName>
    </submittedName>
</protein>
<gene>
    <name evidence="1" type="ORF">UY19_C0025G0014</name>
</gene>
<sequence length="76" mass="8651">MTHQRVATPVQNYVESEDLIFEIGDEDIETPKKKVADDHVGYGFEAEPEEDDVVGSEDEIDEFADFEWGDEEEGDL</sequence>
<evidence type="ECO:0000313" key="2">
    <source>
        <dbReference type="Proteomes" id="UP000033882"/>
    </source>
</evidence>
<dbReference type="Proteomes" id="UP000033882">
    <property type="component" value="Unassembled WGS sequence"/>
</dbReference>
<accession>A0A0G1U3S0</accession>
<proteinExistence type="predicted"/>
<reference evidence="1 2" key="1">
    <citation type="journal article" date="2015" name="Nature">
        <title>rRNA introns, odd ribosomes, and small enigmatic genomes across a large radiation of phyla.</title>
        <authorList>
            <person name="Brown C.T."/>
            <person name="Hug L.A."/>
            <person name="Thomas B.C."/>
            <person name="Sharon I."/>
            <person name="Castelle C.J."/>
            <person name="Singh A."/>
            <person name="Wilkins M.J."/>
            <person name="Williams K.H."/>
            <person name="Banfield J.F."/>
        </authorList>
    </citation>
    <scope>NUCLEOTIDE SEQUENCE [LARGE SCALE GENOMIC DNA]</scope>
</reference>
<evidence type="ECO:0000313" key="1">
    <source>
        <dbReference type="EMBL" id="KKU88712.1"/>
    </source>
</evidence>
<dbReference type="AlphaFoldDB" id="A0A0G1U3S0"/>
<organism evidence="1 2">
    <name type="scientific">Candidatus Wolfebacteria bacterium GW2011_GWA2_47_9b</name>
    <dbReference type="NCBI Taxonomy" id="1619005"/>
    <lineage>
        <taxon>Bacteria</taxon>
        <taxon>Candidatus Wolfeibacteriota</taxon>
    </lineage>
</organism>
<comment type="caution">
    <text evidence="1">The sequence shown here is derived from an EMBL/GenBank/DDBJ whole genome shotgun (WGS) entry which is preliminary data.</text>
</comment>